<organism evidence="1">
    <name type="scientific">marine sediment metagenome</name>
    <dbReference type="NCBI Taxonomy" id="412755"/>
    <lineage>
        <taxon>unclassified sequences</taxon>
        <taxon>metagenomes</taxon>
        <taxon>ecological metagenomes</taxon>
    </lineage>
</organism>
<name>X0Z387_9ZZZZ</name>
<dbReference type="AlphaFoldDB" id="X0Z387"/>
<sequence length="30" mass="3555">NYHLFFTRLLKEEETRFAEALCPNRQAVSA</sequence>
<proteinExistence type="predicted"/>
<protein>
    <submittedName>
        <fullName evidence="1">Uncharacterized protein</fullName>
    </submittedName>
</protein>
<gene>
    <name evidence="1" type="ORF">S01H1_76071</name>
</gene>
<evidence type="ECO:0000313" key="1">
    <source>
        <dbReference type="EMBL" id="GAG52937.1"/>
    </source>
</evidence>
<reference evidence="1" key="1">
    <citation type="journal article" date="2014" name="Front. Microbiol.">
        <title>High frequency of phylogenetically diverse reductive dehalogenase-homologous genes in deep subseafloor sedimentary metagenomes.</title>
        <authorList>
            <person name="Kawai M."/>
            <person name="Futagami T."/>
            <person name="Toyoda A."/>
            <person name="Takaki Y."/>
            <person name="Nishi S."/>
            <person name="Hori S."/>
            <person name="Arai W."/>
            <person name="Tsubouchi T."/>
            <person name="Morono Y."/>
            <person name="Uchiyama I."/>
            <person name="Ito T."/>
            <person name="Fujiyama A."/>
            <person name="Inagaki F."/>
            <person name="Takami H."/>
        </authorList>
    </citation>
    <scope>NUCLEOTIDE SEQUENCE</scope>
    <source>
        <strain evidence="1">Expedition CK06-06</strain>
    </source>
</reference>
<accession>X0Z387</accession>
<comment type="caution">
    <text evidence="1">The sequence shown here is derived from an EMBL/GenBank/DDBJ whole genome shotgun (WGS) entry which is preliminary data.</text>
</comment>
<dbReference type="EMBL" id="BARS01051028">
    <property type="protein sequence ID" value="GAG52937.1"/>
    <property type="molecule type" value="Genomic_DNA"/>
</dbReference>
<feature type="non-terminal residue" evidence="1">
    <location>
        <position position="1"/>
    </location>
</feature>